<dbReference type="GO" id="GO:0022857">
    <property type="term" value="F:transmembrane transporter activity"/>
    <property type="evidence" value="ECO:0007669"/>
    <property type="project" value="TreeGrafter"/>
</dbReference>
<feature type="domain" description="MacB-like periplasmic core" evidence="9">
    <location>
        <begin position="526"/>
        <end position="749"/>
    </location>
</feature>
<dbReference type="GO" id="GO:0005886">
    <property type="term" value="C:plasma membrane"/>
    <property type="evidence" value="ECO:0007669"/>
    <property type="project" value="UniProtKB-SubCell"/>
</dbReference>
<dbReference type="KEGG" id="gba:J421_5555"/>
<dbReference type="EMBL" id="CP007129">
    <property type="protein sequence ID" value="AHG93090.1"/>
    <property type="molecule type" value="Genomic_DNA"/>
</dbReference>
<evidence type="ECO:0000256" key="4">
    <source>
        <dbReference type="ARBA" id="ARBA00022989"/>
    </source>
</evidence>
<feature type="transmembrane region" description="Helical" evidence="7">
    <location>
        <begin position="870"/>
        <end position="889"/>
    </location>
</feature>
<dbReference type="OrthoDB" id="5933722at2"/>
<dbReference type="Pfam" id="PF02687">
    <property type="entry name" value="FtsX"/>
    <property type="match status" value="2"/>
</dbReference>
<keyword evidence="10" id="KW-0614">Plasmid</keyword>
<evidence type="ECO:0000259" key="9">
    <source>
        <dbReference type="Pfam" id="PF12704"/>
    </source>
</evidence>
<feature type="transmembrane region" description="Helical" evidence="7">
    <location>
        <begin position="106"/>
        <end position="129"/>
    </location>
</feature>
<evidence type="ECO:0000256" key="2">
    <source>
        <dbReference type="ARBA" id="ARBA00022475"/>
    </source>
</evidence>
<dbReference type="HOGENOM" id="CLU_009433_1_0_0"/>
<feature type="transmembrane region" description="Helical" evidence="7">
    <location>
        <begin position="431"/>
        <end position="452"/>
    </location>
</feature>
<proteinExistence type="inferred from homology"/>
<keyword evidence="11" id="KW-1185">Reference proteome</keyword>
<evidence type="ECO:0000256" key="6">
    <source>
        <dbReference type="ARBA" id="ARBA00038076"/>
    </source>
</evidence>
<dbReference type="PANTHER" id="PTHR30572">
    <property type="entry name" value="MEMBRANE COMPONENT OF TRANSPORTER-RELATED"/>
    <property type="match status" value="1"/>
</dbReference>
<keyword evidence="3 7" id="KW-0812">Transmembrane</keyword>
<dbReference type="InterPro" id="IPR025857">
    <property type="entry name" value="MacB_PCD"/>
</dbReference>
<dbReference type="InterPro" id="IPR050250">
    <property type="entry name" value="Macrolide_Exporter_MacB"/>
</dbReference>
<evidence type="ECO:0000256" key="5">
    <source>
        <dbReference type="ARBA" id="ARBA00023136"/>
    </source>
</evidence>
<dbReference type="Pfam" id="PF12704">
    <property type="entry name" value="MacB_PCD"/>
    <property type="match status" value="2"/>
</dbReference>
<evidence type="ECO:0000256" key="1">
    <source>
        <dbReference type="ARBA" id="ARBA00004651"/>
    </source>
</evidence>
<dbReference type="InterPro" id="IPR003838">
    <property type="entry name" value="ABC3_permease_C"/>
</dbReference>
<feature type="domain" description="ABC3 transporter permease C-terminal" evidence="8">
    <location>
        <begin position="786"/>
        <end position="899"/>
    </location>
</feature>
<gene>
    <name evidence="10" type="ORF">J421_5555</name>
</gene>
<dbReference type="AlphaFoldDB" id="W0RRY6"/>
<evidence type="ECO:0000256" key="7">
    <source>
        <dbReference type="SAM" id="Phobius"/>
    </source>
</evidence>
<dbReference type="Proteomes" id="UP000019151">
    <property type="component" value="Plasmid 1"/>
</dbReference>
<keyword evidence="5 7" id="KW-0472">Membrane</keyword>
<protein>
    <submittedName>
        <fullName evidence="10">Permease</fullName>
    </submittedName>
</protein>
<dbReference type="NCBIfam" id="TIGR03434">
    <property type="entry name" value="ADOP"/>
    <property type="match status" value="1"/>
</dbReference>
<dbReference type="PATRIC" id="fig|861299.3.peg.5590"/>
<dbReference type="NCBIfam" id="NF038403">
    <property type="entry name" value="perm_prefix_1"/>
    <property type="match status" value="1"/>
</dbReference>
<sequence length="906" mass="97347">MSLIRPRVRRLFRLAVRRPALRERDVDDEIRLHIDLRAEQLVREGWSPEAARVEAERRFAALLDDARGRLLEAARHRDTRMGWGDRLESVRHDLAFALRQLRAARAVTAAAVLTIALGIGANATMFGIVDRLLLRPPPHVADAARVARLYLERGRGAFNNWVDPSVGYPTYRAVRDDARGFAAVAAYFPSRFVVGEGAQARQLRTTEVTGNFFAMLGTRAQVGRLLGPDDDRVPSGSRVVVLGDGYWRRVFGGDPAAVGRSLVVEGQRYVVVGVAPRGFTGVDLEPVDLFLPLSATSWHMRGHDWAEQRNMAWIRMVGRLRAGVTRTDAARDVTAALRRAVTDTNSFDYHARALATGLSDVRGLNESGRRTSGAVAAWLTGVAAVVLLIACANVANLLLARAVRRRREIAVRTALGAGRWRLARQLLTESALLAVLGGVLGLAVARWGGALVRTALLPDVDWSQGVVSARVLLLAVGATAVTALLIGLAPVLHLASSGAVAGLRTGVREGGGRQARLRGALLVAQAALSVVLLVGAGLFVRSLDRIGALDFGYDTERLLLVDPSFPEDLPMTARLAAYDRLLERLRHTPGVERAALATTSPFWSAAAGDLAIPGFDSLAALRDQFPHWNAVSDDYFETMGTHIVRGRALAATDVRGAPRVALVNEAMARRIWKGADPIGRCLKIGGDTVPCSEIVGVVRNTIEMQLRETPVLQYFYPLAQGSSGNSMRALVARTAPGVRPASLVSTLRRALRPVAPEARYVEVLPFTDRVDPQVRPWRLGATMFTAFGALALLIAAVGLYSVMAYGVAQRLHEMGLRMALGARAADVVRLLLRQAMGVVGLGLVAGGVAALAAGHWVAPLLFDVSPRDPLVFGAVAAVLAGTALAATAVPARRATRANPSDALRSE</sequence>
<evidence type="ECO:0000313" key="11">
    <source>
        <dbReference type="Proteomes" id="UP000019151"/>
    </source>
</evidence>
<feature type="domain" description="MacB-like periplasmic core" evidence="9">
    <location>
        <begin position="108"/>
        <end position="335"/>
    </location>
</feature>
<feature type="domain" description="ABC3 transporter permease C-terminal" evidence="8">
    <location>
        <begin position="382"/>
        <end position="496"/>
    </location>
</feature>
<reference evidence="10 11" key="1">
    <citation type="journal article" date="2014" name="Genome Announc.">
        <title>Genome Sequence and Methylome of Soil Bacterium Gemmatirosa kalamazoonensis KBS708T, a Member of the Rarely Cultivated Gemmatimonadetes Phylum.</title>
        <authorList>
            <person name="Debruyn J.M."/>
            <person name="Radosevich M."/>
            <person name="Wommack K.E."/>
            <person name="Polson S.W."/>
            <person name="Hauser L.J."/>
            <person name="Fawaz M.N."/>
            <person name="Korlach J."/>
            <person name="Tsai Y.C."/>
        </authorList>
    </citation>
    <scope>NUCLEOTIDE SEQUENCE [LARGE SCALE GENOMIC DNA]</scope>
    <source>
        <strain evidence="10 11">KBS708</strain>
        <plasmid evidence="11">Plasmid 1</plasmid>
    </source>
</reference>
<feature type="transmembrane region" description="Helical" evidence="7">
    <location>
        <begin position="838"/>
        <end position="858"/>
    </location>
</feature>
<organism evidence="10 11">
    <name type="scientific">Gemmatirosa kalamazoonensis</name>
    <dbReference type="NCBI Taxonomy" id="861299"/>
    <lineage>
        <taxon>Bacteria</taxon>
        <taxon>Pseudomonadati</taxon>
        <taxon>Gemmatimonadota</taxon>
        <taxon>Gemmatimonadia</taxon>
        <taxon>Gemmatimonadales</taxon>
        <taxon>Gemmatimonadaceae</taxon>
        <taxon>Gemmatirosa</taxon>
    </lineage>
</organism>
<evidence type="ECO:0000256" key="3">
    <source>
        <dbReference type="ARBA" id="ARBA00022692"/>
    </source>
</evidence>
<feature type="transmembrane region" description="Helical" evidence="7">
    <location>
        <begin position="517"/>
        <end position="540"/>
    </location>
</feature>
<keyword evidence="4 7" id="KW-1133">Transmembrane helix</keyword>
<dbReference type="RefSeq" id="WP_025414400.1">
    <property type="nucleotide sequence ID" value="NZ_CP007129.1"/>
</dbReference>
<comment type="subcellular location">
    <subcellularLocation>
        <location evidence="1">Cell membrane</location>
        <topology evidence="1">Multi-pass membrane protein</topology>
    </subcellularLocation>
</comment>
<comment type="similarity">
    <text evidence="6">Belongs to the ABC-4 integral membrane protein family.</text>
</comment>
<accession>W0RRY6</accession>
<name>W0RRY6_9BACT</name>
<keyword evidence="2" id="KW-1003">Cell membrane</keyword>
<dbReference type="InterPro" id="IPR047928">
    <property type="entry name" value="Perm_prefix_1"/>
</dbReference>
<geneLocation type="plasmid" evidence="10 11">
    <name>1</name>
</geneLocation>
<dbReference type="InterPro" id="IPR017800">
    <property type="entry name" value="ADOP"/>
</dbReference>
<feature type="transmembrane region" description="Helical" evidence="7">
    <location>
        <begin position="472"/>
        <end position="496"/>
    </location>
</feature>
<dbReference type="PANTHER" id="PTHR30572:SF4">
    <property type="entry name" value="ABC TRANSPORTER PERMEASE YTRF"/>
    <property type="match status" value="1"/>
</dbReference>
<feature type="transmembrane region" description="Helical" evidence="7">
    <location>
        <begin position="375"/>
        <end position="399"/>
    </location>
</feature>
<dbReference type="InParanoid" id="W0RRY6"/>
<feature type="transmembrane region" description="Helical" evidence="7">
    <location>
        <begin position="783"/>
        <end position="808"/>
    </location>
</feature>
<evidence type="ECO:0000313" key="10">
    <source>
        <dbReference type="EMBL" id="AHG93090.1"/>
    </source>
</evidence>
<evidence type="ECO:0000259" key="8">
    <source>
        <dbReference type="Pfam" id="PF02687"/>
    </source>
</evidence>